<evidence type="ECO:0000313" key="2">
    <source>
        <dbReference type="Proteomes" id="UP000177346"/>
    </source>
</evidence>
<dbReference type="AlphaFoldDB" id="A0A1F5XFJ4"/>
<sequence length="379" mass="40846">MAFFSTFFDKKESKALGIDIGSSAIKIVELKKKNGQAILTTYGELALGPYAGFTVGQAVSLPPEKIAQALTDLMNEKEVNISTKKCGLSIPFASSLMSVIEMPEVSAKQLSVMVPLEARKYIPVPISEVALDWSVIPKSEVRETTEYATAEDSSATQNDHGVISRIPKIDVLVVAIHNETIARYQEIVTKSALEASFFEIEIFATCRAVLDEVLAPVMIMDIGAASTKLYVVERGIIRTSHTVNRGSQDITAALSKSLGITLAEAEVMKRQVGMVGKETSANSVIALVLDYIFGETNTTLLSFEKKYNKTISKVILVGGGSALKGLADLAKDAFKTEVVSADPFNKVSTPAFLTNILKETGPEFAVAIGLALRKLSEEE</sequence>
<dbReference type="PANTHER" id="PTHR32432:SF3">
    <property type="entry name" value="ETHANOLAMINE UTILIZATION PROTEIN EUTJ"/>
    <property type="match status" value="1"/>
</dbReference>
<comment type="caution">
    <text evidence="1">The sequence shown here is derived from an EMBL/GenBank/DDBJ whole genome shotgun (WGS) entry which is preliminary data.</text>
</comment>
<evidence type="ECO:0000313" key="1">
    <source>
        <dbReference type="EMBL" id="OGF86586.1"/>
    </source>
</evidence>
<proteinExistence type="predicted"/>
<evidence type="ECO:0008006" key="3">
    <source>
        <dbReference type="Google" id="ProtNLM"/>
    </source>
</evidence>
<dbReference type="EMBL" id="MFIF01000015">
    <property type="protein sequence ID" value="OGF86586.1"/>
    <property type="molecule type" value="Genomic_DNA"/>
</dbReference>
<protein>
    <recommendedName>
        <fullName evidence="3">SHS2 domain-containing protein</fullName>
    </recommendedName>
</protein>
<name>A0A1F5XFJ4_9BACT</name>
<dbReference type="Pfam" id="PF11104">
    <property type="entry name" value="PilM_2"/>
    <property type="match status" value="2"/>
</dbReference>
<dbReference type="InterPro" id="IPR043129">
    <property type="entry name" value="ATPase_NBD"/>
</dbReference>
<gene>
    <name evidence="1" type="ORF">A3B19_02575</name>
</gene>
<dbReference type="PANTHER" id="PTHR32432">
    <property type="entry name" value="CELL DIVISION PROTEIN FTSA-RELATED"/>
    <property type="match status" value="1"/>
</dbReference>
<dbReference type="NCBIfam" id="TIGR01175">
    <property type="entry name" value="pilM"/>
    <property type="match status" value="1"/>
</dbReference>
<dbReference type="Gene3D" id="3.30.420.40">
    <property type="match status" value="2"/>
</dbReference>
<dbReference type="PIRSF" id="PIRSF019169">
    <property type="entry name" value="PilM"/>
    <property type="match status" value="1"/>
</dbReference>
<dbReference type="CDD" id="cd24049">
    <property type="entry name" value="ASKHA_NBD_PilM"/>
    <property type="match status" value="1"/>
</dbReference>
<reference evidence="1 2" key="1">
    <citation type="journal article" date="2016" name="Nat. Commun.">
        <title>Thousands of microbial genomes shed light on interconnected biogeochemical processes in an aquifer system.</title>
        <authorList>
            <person name="Anantharaman K."/>
            <person name="Brown C.T."/>
            <person name="Hug L.A."/>
            <person name="Sharon I."/>
            <person name="Castelle C.J."/>
            <person name="Probst A.J."/>
            <person name="Thomas B.C."/>
            <person name="Singh A."/>
            <person name="Wilkins M.J."/>
            <person name="Karaoz U."/>
            <person name="Brodie E.L."/>
            <person name="Williams K.H."/>
            <person name="Hubbard S.S."/>
            <person name="Banfield J.F."/>
        </authorList>
    </citation>
    <scope>NUCLEOTIDE SEQUENCE [LARGE SCALE GENOMIC DNA]</scope>
</reference>
<organism evidence="1 2">
    <name type="scientific">Candidatus Giovannonibacteria bacterium RIFCSPLOWO2_01_FULL_46_32</name>
    <dbReference type="NCBI Taxonomy" id="1798353"/>
    <lineage>
        <taxon>Bacteria</taxon>
        <taxon>Candidatus Giovannoniibacteriota</taxon>
    </lineage>
</organism>
<dbReference type="InterPro" id="IPR005883">
    <property type="entry name" value="PilM"/>
</dbReference>
<dbReference type="Gene3D" id="3.30.1490.300">
    <property type="match status" value="1"/>
</dbReference>
<accession>A0A1F5XFJ4</accession>
<dbReference type="SUPFAM" id="SSF53067">
    <property type="entry name" value="Actin-like ATPase domain"/>
    <property type="match status" value="1"/>
</dbReference>
<dbReference type="InterPro" id="IPR050696">
    <property type="entry name" value="FtsA/MreB"/>
</dbReference>
<dbReference type="Proteomes" id="UP000177346">
    <property type="component" value="Unassembled WGS sequence"/>
</dbReference>